<dbReference type="Proteomes" id="UP000019376">
    <property type="component" value="Unassembled WGS sequence"/>
</dbReference>
<dbReference type="GO" id="GO:0048471">
    <property type="term" value="C:perinuclear region of cytoplasm"/>
    <property type="evidence" value="ECO:0007669"/>
    <property type="project" value="TreeGrafter"/>
</dbReference>
<evidence type="ECO:0000313" key="4">
    <source>
        <dbReference type="Proteomes" id="UP000019376"/>
    </source>
</evidence>
<gene>
    <name evidence="3" type="ORF">PDE_09477</name>
</gene>
<dbReference type="InterPro" id="IPR006569">
    <property type="entry name" value="CID_dom"/>
</dbReference>
<reference evidence="3 4" key="1">
    <citation type="journal article" date="2013" name="PLoS ONE">
        <title>Genomic and secretomic analyses reveal unique features of the lignocellulolytic enzyme system of Penicillium decumbens.</title>
        <authorList>
            <person name="Liu G."/>
            <person name="Zhang L."/>
            <person name="Wei X."/>
            <person name="Zou G."/>
            <person name="Qin Y."/>
            <person name="Ma L."/>
            <person name="Li J."/>
            <person name="Zheng H."/>
            <person name="Wang S."/>
            <person name="Wang C."/>
            <person name="Xun L."/>
            <person name="Zhao G.-P."/>
            <person name="Zhou Z."/>
            <person name="Qu Y."/>
        </authorList>
    </citation>
    <scope>NUCLEOTIDE SEQUENCE [LARGE SCALE GENOMIC DNA]</scope>
    <source>
        <strain evidence="4">114-2 / CGMCC 5302</strain>
    </source>
</reference>
<organism evidence="3 4">
    <name type="scientific">Penicillium oxalicum (strain 114-2 / CGMCC 5302)</name>
    <name type="common">Penicillium decumbens</name>
    <dbReference type="NCBI Taxonomy" id="933388"/>
    <lineage>
        <taxon>Eukaryota</taxon>
        <taxon>Fungi</taxon>
        <taxon>Dikarya</taxon>
        <taxon>Ascomycota</taxon>
        <taxon>Pezizomycotina</taxon>
        <taxon>Eurotiomycetes</taxon>
        <taxon>Eurotiomycetidae</taxon>
        <taxon>Eurotiales</taxon>
        <taxon>Aspergillaceae</taxon>
        <taxon>Penicillium</taxon>
    </lineage>
</organism>
<dbReference type="PANTHER" id="PTHR12323:SF0">
    <property type="entry name" value="CALCIUM HOMEOSTASIS ENDOPLASMIC RETICULUM PROTEIN"/>
    <property type="match status" value="1"/>
</dbReference>
<feature type="compositionally biased region" description="Pro residues" evidence="1">
    <location>
        <begin position="472"/>
        <end position="492"/>
    </location>
</feature>
<dbReference type="eggNOG" id="ENOG502RZ9Z">
    <property type="taxonomic scope" value="Eukaryota"/>
</dbReference>
<feature type="compositionally biased region" description="Gly residues" evidence="1">
    <location>
        <begin position="542"/>
        <end position="555"/>
    </location>
</feature>
<dbReference type="PhylomeDB" id="S8B6J1"/>
<proteinExistence type="predicted"/>
<evidence type="ECO:0000313" key="3">
    <source>
        <dbReference type="EMBL" id="EPS34513.1"/>
    </source>
</evidence>
<dbReference type="OrthoDB" id="21470at2759"/>
<sequence length="555" mass="61090">MASHQIAIAKASFAAGLLRPDPLSVARDDITFFHSALDRALNHCSPANIQACKAWLLEHVASSANRVSGLAKYLVALASLSGETAAVGTSTGASTAHKPGPGTSLKRRRLHILYLLNDLLHHSKYHLDTTATFSTLSGSLQSHAIELVGCAAAYDQQKHPRHHQRLHELLDIWSENGYFGPELMQKLRETVKNSATTGIVSGQASADVLIDEPDGAKRPAGKEAPYVMPPTHGDPSTPYYDLPAGNWIPHIIPNSTIPLRPDSIKPLQFLAGPADQSLVRVLKDFMSEVDQIYATEDLVKDDDHMDIDELGQRITRDEITGEILDGETYYGWSRAFCQQMKRRPGSPRSRSRSHSRSRGTVKRRYSESSLSDDSDRSRSHGGSRANDRDREYRRPRGSRSPSRPRRRSRSRTSENSYRPEEPFSSRFPPPGQPSFAPPPPPPPPVVHSKSYQPNQPYIQPPYQAPNSGVSFAPPPPPPYPGAWPPGLPPPMPGMSFPPLGPGMNHPAFPHSFPGQHHPVPMPPGQQPSQGQYHYPPYHPNGQHGGGWNQQGPGWQ</sequence>
<evidence type="ECO:0000259" key="2">
    <source>
        <dbReference type="PROSITE" id="PS51391"/>
    </source>
</evidence>
<accession>S8B6J1</accession>
<evidence type="ECO:0000256" key="1">
    <source>
        <dbReference type="SAM" id="MobiDB-lite"/>
    </source>
</evidence>
<feature type="compositionally biased region" description="Low complexity" evidence="1">
    <location>
        <begin position="526"/>
        <end position="541"/>
    </location>
</feature>
<feature type="compositionally biased region" description="Pro residues" evidence="1">
    <location>
        <begin position="427"/>
        <end position="445"/>
    </location>
</feature>
<feature type="region of interest" description="Disordered" evidence="1">
    <location>
        <begin position="340"/>
        <end position="555"/>
    </location>
</feature>
<protein>
    <recommendedName>
        <fullName evidence="2">CID domain-containing protein</fullName>
    </recommendedName>
</protein>
<dbReference type="Gene3D" id="1.25.40.90">
    <property type="match status" value="1"/>
</dbReference>
<dbReference type="STRING" id="933388.S8B6J1"/>
<dbReference type="InterPro" id="IPR008942">
    <property type="entry name" value="ENTH_VHS"/>
</dbReference>
<dbReference type="AlphaFoldDB" id="S8B6J1"/>
<dbReference type="EMBL" id="KB644415">
    <property type="protein sequence ID" value="EPS34513.1"/>
    <property type="molecule type" value="Genomic_DNA"/>
</dbReference>
<feature type="domain" description="CID" evidence="2">
    <location>
        <begin position="25"/>
        <end position="195"/>
    </location>
</feature>
<keyword evidence="4" id="KW-1185">Reference proteome</keyword>
<dbReference type="GO" id="GO:0006874">
    <property type="term" value="P:intracellular calcium ion homeostasis"/>
    <property type="evidence" value="ECO:0007669"/>
    <property type="project" value="TreeGrafter"/>
</dbReference>
<dbReference type="Pfam" id="PF04818">
    <property type="entry name" value="CID"/>
    <property type="match status" value="1"/>
</dbReference>
<feature type="compositionally biased region" description="Basic residues" evidence="1">
    <location>
        <begin position="340"/>
        <end position="363"/>
    </location>
</feature>
<dbReference type="HOGENOM" id="CLU_021915_1_0_1"/>
<name>S8B6J1_PENO1</name>
<feature type="compositionally biased region" description="Basic residues" evidence="1">
    <location>
        <begin position="395"/>
        <end position="410"/>
    </location>
</feature>
<dbReference type="PROSITE" id="PS51391">
    <property type="entry name" value="CID"/>
    <property type="match status" value="1"/>
</dbReference>
<dbReference type="PANTHER" id="PTHR12323">
    <property type="entry name" value="SR-RELATED CTD ASSOCIATED FACTOR 6"/>
    <property type="match status" value="1"/>
</dbReference>
<feature type="compositionally biased region" description="Basic and acidic residues" evidence="1">
    <location>
        <begin position="385"/>
        <end position="394"/>
    </location>
</feature>